<feature type="chain" id="PRO_5032559505" evidence="2">
    <location>
        <begin position="28"/>
        <end position="127"/>
    </location>
</feature>
<feature type="compositionally biased region" description="Basic and acidic residues" evidence="1">
    <location>
        <begin position="112"/>
        <end position="121"/>
    </location>
</feature>
<keyword evidence="4" id="KW-1185">Reference proteome</keyword>
<organism evidence="3 4">
    <name type="scientific">Nelumbo nucifera</name>
    <name type="common">Sacred lotus</name>
    <dbReference type="NCBI Taxonomy" id="4432"/>
    <lineage>
        <taxon>Eukaryota</taxon>
        <taxon>Viridiplantae</taxon>
        <taxon>Streptophyta</taxon>
        <taxon>Embryophyta</taxon>
        <taxon>Tracheophyta</taxon>
        <taxon>Spermatophyta</taxon>
        <taxon>Magnoliopsida</taxon>
        <taxon>Proteales</taxon>
        <taxon>Nelumbonaceae</taxon>
        <taxon>Nelumbo</taxon>
    </lineage>
</organism>
<gene>
    <name evidence="3" type="ORF">HUJ06_020987</name>
</gene>
<dbReference type="AlphaFoldDB" id="A0A822XDK8"/>
<evidence type="ECO:0000256" key="2">
    <source>
        <dbReference type="SAM" id="SignalP"/>
    </source>
</evidence>
<accession>A0A822XDK8</accession>
<reference evidence="3 4" key="1">
    <citation type="journal article" date="2020" name="Mol. Biol. Evol.">
        <title>Distinct Expression and Methylation Patterns for Genes with Different Fates following a Single Whole-Genome Duplication in Flowering Plants.</title>
        <authorList>
            <person name="Shi T."/>
            <person name="Rahmani R.S."/>
            <person name="Gugger P.F."/>
            <person name="Wang M."/>
            <person name="Li H."/>
            <person name="Zhang Y."/>
            <person name="Li Z."/>
            <person name="Wang Q."/>
            <person name="Van de Peer Y."/>
            <person name="Marchal K."/>
            <person name="Chen J."/>
        </authorList>
    </citation>
    <scope>NUCLEOTIDE SEQUENCE [LARGE SCALE GENOMIC DNA]</scope>
    <source>
        <tissue evidence="3">Leaf</tissue>
    </source>
</reference>
<dbReference type="EMBL" id="DUZY01000001">
    <property type="protein sequence ID" value="DAD19524.1"/>
    <property type="molecule type" value="Genomic_DNA"/>
</dbReference>
<evidence type="ECO:0000256" key="1">
    <source>
        <dbReference type="SAM" id="MobiDB-lite"/>
    </source>
</evidence>
<proteinExistence type="predicted"/>
<evidence type="ECO:0000313" key="4">
    <source>
        <dbReference type="Proteomes" id="UP000607653"/>
    </source>
</evidence>
<keyword evidence="2" id="KW-0732">Signal</keyword>
<comment type="caution">
    <text evidence="3">The sequence shown here is derived from an EMBL/GenBank/DDBJ whole genome shotgun (WGS) entry which is preliminary data.</text>
</comment>
<sequence>MAKANRIVVWMMLCVVIVAMNAKDGEALCYPICYDDCIKENNFLKCAAKCGLWCTGRSVEFYQKPGVAEAPEAQQTIDELRQGELPPKGISIPPDVQPLVNYMEEDEQEQEQEQKQEEKTGVSKKTT</sequence>
<feature type="region of interest" description="Disordered" evidence="1">
    <location>
        <begin position="81"/>
        <end position="127"/>
    </location>
</feature>
<evidence type="ECO:0000313" key="3">
    <source>
        <dbReference type="EMBL" id="DAD19524.1"/>
    </source>
</evidence>
<name>A0A822XDK8_NELNU</name>
<dbReference type="Proteomes" id="UP000607653">
    <property type="component" value="Unassembled WGS sequence"/>
</dbReference>
<protein>
    <submittedName>
        <fullName evidence="3">Uncharacterized protein</fullName>
    </submittedName>
</protein>
<feature type="signal peptide" evidence="2">
    <location>
        <begin position="1"/>
        <end position="27"/>
    </location>
</feature>